<feature type="compositionally biased region" description="Low complexity" evidence="1">
    <location>
        <begin position="97"/>
        <end position="109"/>
    </location>
</feature>
<comment type="caution">
    <text evidence="2">The sequence shown here is derived from an EMBL/GenBank/DDBJ whole genome shotgun (WGS) entry which is preliminary data.</text>
</comment>
<dbReference type="Proteomes" id="UP001303647">
    <property type="component" value="Unassembled WGS sequence"/>
</dbReference>
<reference evidence="2" key="2">
    <citation type="submission" date="2023-05" db="EMBL/GenBank/DDBJ databases">
        <authorList>
            <consortium name="Lawrence Berkeley National Laboratory"/>
            <person name="Steindorff A."/>
            <person name="Hensen N."/>
            <person name="Bonometti L."/>
            <person name="Westerberg I."/>
            <person name="Brannstrom I.O."/>
            <person name="Guillou S."/>
            <person name="Cros-Aarteil S."/>
            <person name="Calhoun S."/>
            <person name="Haridas S."/>
            <person name="Kuo A."/>
            <person name="Mondo S."/>
            <person name="Pangilinan J."/>
            <person name="Riley R."/>
            <person name="Labutti K."/>
            <person name="Andreopoulos B."/>
            <person name="Lipzen A."/>
            <person name="Chen C."/>
            <person name="Yanf M."/>
            <person name="Daum C."/>
            <person name="Ng V."/>
            <person name="Clum A."/>
            <person name="Ohm R."/>
            <person name="Martin F."/>
            <person name="Silar P."/>
            <person name="Natvig D."/>
            <person name="Lalanne C."/>
            <person name="Gautier V."/>
            <person name="Ament-Velasquez S.L."/>
            <person name="Kruys A."/>
            <person name="Hutchinson M.I."/>
            <person name="Powell A.J."/>
            <person name="Barry K."/>
            <person name="Miller A.N."/>
            <person name="Grigoriev I.V."/>
            <person name="Debuchy R."/>
            <person name="Gladieux P."/>
            <person name="Thoren M.H."/>
            <person name="Johannesson H."/>
        </authorList>
    </citation>
    <scope>NUCLEOTIDE SEQUENCE</scope>
    <source>
        <strain evidence="2">CBS 359.72</strain>
    </source>
</reference>
<feature type="compositionally biased region" description="Basic and acidic residues" evidence="1">
    <location>
        <begin position="257"/>
        <end position="272"/>
    </location>
</feature>
<evidence type="ECO:0000256" key="1">
    <source>
        <dbReference type="SAM" id="MobiDB-lite"/>
    </source>
</evidence>
<organism evidence="2 3">
    <name type="scientific">Corynascus novoguineensis</name>
    <dbReference type="NCBI Taxonomy" id="1126955"/>
    <lineage>
        <taxon>Eukaryota</taxon>
        <taxon>Fungi</taxon>
        <taxon>Dikarya</taxon>
        <taxon>Ascomycota</taxon>
        <taxon>Pezizomycotina</taxon>
        <taxon>Sordariomycetes</taxon>
        <taxon>Sordariomycetidae</taxon>
        <taxon>Sordariales</taxon>
        <taxon>Chaetomiaceae</taxon>
        <taxon>Corynascus</taxon>
    </lineage>
</organism>
<feature type="region of interest" description="Disordered" evidence="1">
    <location>
        <begin position="93"/>
        <end position="166"/>
    </location>
</feature>
<feature type="region of interest" description="Disordered" evidence="1">
    <location>
        <begin position="248"/>
        <end position="296"/>
    </location>
</feature>
<reference evidence="2" key="1">
    <citation type="journal article" date="2023" name="Mol. Phylogenet. Evol.">
        <title>Genome-scale phylogeny and comparative genomics of the fungal order Sordariales.</title>
        <authorList>
            <person name="Hensen N."/>
            <person name="Bonometti L."/>
            <person name="Westerberg I."/>
            <person name="Brannstrom I.O."/>
            <person name="Guillou S."/>
            <person name="Cros-Aarteil S."/>
            <person name="Calhoun S."/>
            <person name="Haridas S."/>
            <person name="Kuo A."/>
            <person name="Mondo S."/>
            <person name="Pangilinan J."/>
            <person name="Riley R."/>
            <person name="LaButti K."/>
            <person name="Andreopoulos B."/>
            <person name="Lipzen A."/>
            <person name="Chen C."/>
            <person name="Yan M."/>
            <person name="Daum C."/>
            <person name="Ng V."/>
            <person name="Clum A."/>
            <person name="Steindorff A."/>
            <person name="Ohm R.A."/>
            <person name="Martin F."/>
            <person name="Silar P."/>
            <person name="Natvig D.O."/>
            <person name="Lalanne C."/>
            <person name="Gautier V."/>
            <person name="Ament-Velasquez S.L."/>
            <person name="Kruys A."/>
            <person name="Hutchinson M.I."/>
            <person name="Powell A.J."/>
            <person name="Barry K."/>
            <person name="Miller A.N."/>
            <person name="Grigoriev I.V."/>
            <person name="Debuchy R."/>
            <person name="Gladieux P."/>
            <person name="Hiltunen Thoren M."/>
            <person name="Johannesson H."/>
        </authorList>
    </citation>
    <scope>NUCLEOTIDE SEQUENCE</scope>
    <source>
        <strain evidence="2">CBS 359.72</strain>
    </source>
</reference>
<evidence type="ECO:0000313" key="2">
    <source>
        <dbReference type="EMBL" id="KAK4245537.1"/>
    </source>
</evidence>
<proteinExistence type="predicted"/>
<protein>
    <recommendedName>
        <fullName evidence="4">Thymidylate kinase</fullName>
    </recommendedName>
</protein>
<evidence type="ECO:0000313" key="3">
    <source>
        <dbReference type="Proteomes" id="UP001303647"/>
    </source>
</evidence>
<gene>
    <name evidence="2" type="ORF">C7999DRAFT_16275</name>
</gene>
<sequence length="470" mass="49928">MATVSRQPFAPVDGARLKSLASVKNRQNAIASSPVKRKASEVEDVDNSENIAPVLFPKRSKGVDFWGDLNKSFTKPPTLALTNKPVSSSVIKDVLGSPSSRPQQAPRPRNVLQPRSPAARLKAQTAAAPSSLKVPAGRSPTRASKRMGILSRRRTQRPDPPSFSLKAGVPFSLDAALRGTIPSYSGSLRHNKAKSRAATVSSVGSGSNAALDFFIPTPDMASSWCFDIHEDTPEQEMTNLLQHGTCTLDISSDEESENRAKRDRAEGRDKENIPPPEDVSQTSSARGGASSSRAAGADTIEIDEDVLLLKGRGPLAEMNAADFYAEGCDITSVFVVPGDEEDPEAVVAGDRDDRAVPENDEHSLPPLPADGEDEQRWFAQGEIGVEEEAAEALELLPPPPPSDAPQVSLKDVERVDVDDIMGGGNGDRLLEAAAASHLDPIEGAEESFELWESHSAKDGGSAPASPAPAS</sequence>
<evidence type="ECO:0008006" key="4">
    <source>
        <dbReference type="Google" id="ProtNLM"/>
    </source>
</evidence>
<feature type="region of interest" description="Disordered" evidence="1">
    <location>
        <begin position="443"/>
        <end position="470"/>
    </location>
</feature>
<accession>A0AAN7HHC9</accession>
<feature type="region of interest" description="Disordered" evidence="1">
    <location>
        <begin position="24"/>
        <end position="49"/>
    </location>
</feature>
<dbReference type="EMBL" id="MU857698">
    <property type="protein sequence ID" value="KAK4245537.1"/>
    <property type="molecule type" value="Genomic_DNA"/>
</dbReference>
<dbReference type="AlphaFoldDB" id="A0AAN7HHC9"/>
<feature type="compositionally biased region" description="Low complexity" evidence="1">
    <location>
        <begin position="283"/>
        <end position="296"/>
    </location>
</feature>
<name>A0AAN7HHC9_9PEZI</name>
<keyword evidence="3" id="KW-1185">Reference proteome</keyword>